<dbReference type="EMBL" id="AM286690">
    <property type="protein sequence ID" value="CAL16719.1"/>
    <property type="molecule type" value="Genomic_DNA"/>
</dbReference>
<organism evidence="4 5">
    <name type="scientific">Alcanivorax borkumensis (strain ATCC 700651 / DSM 11573 / NCIMB 13689 / SK2)</name>
    <dbReference type="NCBI Taxonomy" id="393595"/>
    <lineage>
        <taxon>Bacteria</taxon>
        <taxon>Pseudomonadati</taxon>
        <taxon>Pseudomonadota</taxon>
        <taxon>Gammaproteobacteria</taxon>
        <taxon>Oceanospirillales</taxon>
        <taxon>Alcanivoracaceae</taxon>
        <taxon>Alcanivorax</taxon>
    </lineage>
</organism>
<dbReference type="Pfam" id="PF13673">
    <property type="entry name" value="Acetyltransf_10"/>
    <property type="match status" value="1"/>
</dbReference>
<gene>
    <name evidence="4" type="ordered locus">ABO_1271</name>
</gene>
<proteinExistence type="predicted"/>
<dbReference type="KEGG" id="abo:ABO_1271"/>
<dbReference type="InterPro" id="IPR016181">
    <property type="entry name" value="Acyl_CoA_acyltransferase"/>
</dbReference>
<keyword evidence="2 4" id="KW-0012">Acyltransferase</keyword>
<feature type="domain" description="N-acetyltransferase" evidence="3">
    <location>
        <begin position="17"/>
        <end position="157"/>
    </location>
</feature>
<evidence type="ECO:0000313" key="5">
    <source>
        <dbReference type="Proteomes" id="UP000008871"/>
    </source>
</evidence>
<dbReference type="Proteomes" id="UP000008871">
    <property type="component" value="Chromosome"/>
</dbReference>
<dbReference type="CDD" id="cd04301">
    <property type="entry name" value="NAT_SF"/>
    <property type="match status" value="1"/>
</dbReference>
<dbReference type="Gene3D" id="3.40.630.30">
    <property type="match status" value="1"/>
</dbReference>
<dbReference type="EC" id="2.3.1.-" evidence="4"/>
<sequence length="157" mass="17476">MNGLNRATFPHYNETPMAISIIETRWDKHEAALRGLRQAVFIKEQHVPEELEWDGEDAAAIHFLALDAEQQPVGCIRLLPTGQISRLCVLSEQRNYGVGSSLLVAAEETARANGMKEIFLHAQTHATSFYEAAGFSVSGGIFMDANIPHRQMFKPLL</sequence>
<evidence type="ECO:0000256" key="2">
    <source>
        <dbReference type="ARBA" id="ARBA00023315"/>
    </source>
</evidence>
<name>Q0VQ29_ALCBS</name>
<evidence type="ECO:0000256" key="1">
    <source>
        <dbReference type="ARBA" id="ARBA00022679"/>
    </source>
</evidence>
<dbReference type="AlphaFoldDB" id="Q0VQ29"/>
<dbReference type="SUPFAM" id="SSF55729">
    <property type="entry name" value="Acyl-CoA N-acyltransferases (Nat)"/>
    <property type="match status" value="1"/>
</dbReference>
<dbReference type="PROSITE" id="PS51186">
    <property type="entry name" value="GNAT"/>
    <property type="match status" value="1"/>
</dbReference>
<dbReference type="PANTHER" id="PTHR42919:SF8">
    <property type="entry name" value="N-ALPHA-ACETYLTRANSFERASE 50"/>
    <property type="match status" value="1"/>
</dbReference>
<reference evidence="4 5" key="1">
    <citation type="journal article" date="2006" name="Nat. Biotechnol.">
        <title>Genome sequence of the ubiquitous hydrocarbon-degrading marine bacterium Alcanivorax borkumensis.</title>
        <authorList>
            <person name="Schneiker S."/>
            <person name="Martins dos Santos V.A.P."/>
            <person name="Bartels D."/>
            <person name="Bekel T."/>
            <person name="Brecht M."/>
            <person name="Buhrmester J."/>
            <person name="Chernikova T.N."/>
            <person name="Denaro R."/>
            <person name="Ferrer M."/>
            <person name="Gertler C."/>
            <person name="Goesmann A."/>
            <person name="Golyshina O.V."/>
            <person name="Kaminski F."/>
            <person name="Khachane A.N."/>
            <person name="Lang S."/>
            <person name="Linke B."/>
            <person name="McHardy A.C."/>
            <person name="Meyer F."/>
            <person name="Nechitaylo T."/>
            <person name="Puehler A."/>
            <person name="Regenhardt D."/>
            <person name="Rupp O."/>
            <person name="Sabirova J.S."/>
            <person name="Selbitschka W."/>
            <person name="Yakimov M.M."/>
            <person name="Timmis K.N."/>
            <person name="Vorhoelter F.-J."/>
            <person name="Weidner S."/>
            <person name="Kaiser O."/>
            <person name="Golyshin P.N."/>
        </authorList>
    </citation>
    <scope>NUCLEOTIDE SEQUENCE [LARGE SCALE GENOMIC DNA]</scope>
    <source>
        <strain evidence="5">ATCC 700651 / DSM 11573 / NCIMB 13689 / SK2</strain>
    </source>
</reference>
<keyword evidence="1 4" id="KW-0808">Transferase</keyword>
<dbReference type="STRING" id="393595.ABO_1271"/>
<accession>Q0VQ29</accession>
<keyword evidence="5" id="KW-1185">Reference proteome</keyword>
<dbReference type="InterPro" id="IPR000182">
    <property type="entry name" value="GNAT_dom"/>
</dbReference>
<protein>
    <submittedName>
        <fullName evidence="4">Acetyltransferase</fullName>
        <ecNumber evidence="4">2.3.1.-</ecNumber>
    </submittedName>
</protein>
<dbReference type="GO" id="GO:0008080">
    <property type="term" value="F:N-acetyltransferase activity"/>
    <property type="evidence" value="ECO:0007669"/>
    <property type="project" value="TreeGrafter"/>
</dbReference>
<dbReference type="PANTHER" id="PTHR42919">
    <property type="entry name" value="N-ALPHA-ACETYLTRANSFERASE"/>
    <property type="match status" value="1"/>
</dbReference>
<evidence type="ECO:0000259" key="3">
    <source>
        <dbReference type="PROSITE" id="PS51186"/>
    </source>
</evidence>
<evidence type="ECO:0000313" key="4">
    <source>
        <dbReference type="EMBL" id="CAL16719.1"/>
    </source>
</evidence>
<dbReference type="HOGENOM" id="CLU_056607_6_4_6"/>
<dbReference type="GO" id="GO:0007064">
    <property type="term" value="P:mitotic sister chromatid cohesion"/>
    <property type="evidence" value="ECO:0007669"/>
    <property type="project" value="TreeGrafter"/>
</dbReference>
<dbReference type="InterPro" id="IPR051556">
    <property type="entry name" value="N-term/lysine_N-AcTrnsfr"/>
</dbReference>
<dbReference type="eggNOG" id="COG2153">
    <property type="taxonomic scope" value="Bacteria"/>
</dbReference>
<dbReference type="GO" id="GO:0031415">
    <property type="term" value="C:NatA complex"/>
    <property type="evidence" value="ECO:0007669"/>
    <property type="project" value="TreeGrafter"/>
</dbReference>